<protein>
    <submittedName>
        <fullName evidence="5">Putative flavoprotein</fullName>
    </submittedName>
</protein>
<dbReference type="Pfam" id="PF00258">
    <property type="entry name" value="Flavodoxin_1"/>
    <property type="match status" value="1"/>
</dbReference>
<evidence type="ECO:0000256" key="1">
    <source>
        <dbReference type="ARBA" id="ARBA00022448"/>
    </source>
</evidence>
<dbReference type="PANTHER" id="PTHR32145">
    <property type="entry name" value="DIFLAVIN FLAVOPROTEIN A 2-RELATED"/>
    <property type="match status" value="1"/>
</dbReference>
<dbReference type="GO" id="GO:0009055">
    <property type="term" value="F:electron transfer activity"/>
    <property type="evidence" value="ECO:0007669"/>
    <property type="project" value="InterPro"/>
</dbReference>
<dbReference type="InterPro" id="IPR036866">
    <property type="entry name" value="RibonucZ/Hydroxyglut_hydro"/>
</dbReference>
<keyword evidence="2" id="KW-0249">Electron transport</keyword>
<dbReference type="Gene3D" id="3.60.15.10">
    <property type="entry name" value="Ribonuclease Z/Hydroxyacylglutathione hydrolase-like"/>
    <property type="match status" value="1"/>
</dbReference>
<keyword evidence="3" id="KW-0560">Oxidoreductase</keyword>
<dbReference type="CDD" id="cd07709">
    <property type="entry name" value="flavodiiron_proteins_MBL-fold"/>
    <property type="match status" value="1"/>
</dbReference>
<dbReference type="GO" id="GO:0010181">
    <property type="term" value="F:FMN binding"/>
    <property type="evidence" value="ECO:0007669"/>
    <property type="project" value="InterPro"/>
</dbReference>
<evidence type="ECO:0000256" key="2">
    <source>
        <dbReference type="ARBA" id="ARBA00022982"/>
    </source>
</evidence>
<accession>A0A385I069</accession>
<reference evidence="5" key="1">
    <citation type="submission" date="2018-02" db="EMBL/GenBank/DDBJ databases">
        <title>Genome reduction pattern in chromatophore genome of Paulinella.</title>
        <authorList>
            <person name="Lhee D."/>
            <person name="Yoon H.S."/>
        </authorList>
    </citation>
    <scope>NUCLEOTIDE SEQUENCE</scope>
    <source>
        <strain evidence="5">NZ27</strain>
    </source>
</reference>
<sequence length="605" mass="67037">MNNAKTVISLPIEPGFLALRGLSPTQLRFGIEYRLGRGTTSNSFLFLPHNQSQTLLVHPPGYSFSEPYTKELNKILKLAGLNKNSIIYLVIGNVNPNRIMYLHELVDLWPNIILITSNPGAQLLTALWDKHRPNLGTDSKDISSKTSVTLPKMEIVKTEEVRELSFGHRIRLIPTATPRWPEGLMVFEESTGLLMSGTFFASHICTEVFAETNRLSTEEDRRYFYDCLMAPMARQVNAIVERVEELDIRSIAPTHGPVISESWRSLLSDYRRWSETQERSKIKIGLLFASAYGNTAIIADALAQGISRTKVQVEILNCEFASSTQMLDVIHKSDALLIGSPTLGGHAPTPILTALGAILSEGNRDKPIGIFGSYGWSGEAIDLLQTKLTDGGFTFAFDPIRIKFSPTPAMIKTIEETGVALARRLQNAQNKQERLIFAKFNDSKDSSAMLALGRVVGPLCILTVSKGEGLDQVDGAMVASWVSQASFNPPGFTVAVAKDRSVETLLHIGDRFVINILAKSRETALMKQFLQPFEPGINRFTGLNLEKTPKGQLLIPEALAWLESIVCQRMECNDHWVIYAQVEHGGLLDDQSTTAVHQRRSGANY</sequence>
<dbReference type="SMART" id="SM00903">
    <property type="entry name" value="Flavin_Reduct"/>
    <property type="match status" value="1"/>
</dbReference>
<dbReference type="InterPro" id="IPR051285">
    <property type="entry name" value="NADH_oxidoreductase_modular"/>
</dbReference>
<proteinExistence type="predicted"/>
<dbReference type="InterPro" id="IPR002563">
    <property type="entry name" value="Flavin_Rdtase-like_dom"/>
</dbReference>
<dbReference type="PROSITE" id="PS00201">
    <property type="entry name" value="FLAVODOXIN"/>
    <property type="match status" value="1"/>
</dbReference>
<dbReference type="PROSITE" id="PS50902">
    <property type="entry name" value="FLAVODOXIN_LIKE"/>
    <property type="match status" value="1"/>
</dbReference>
<gene>
    <name evidence="5" type="ORF">PMNZ_365</name>
</gene>
<organism evidence="5">
    <name type="scientific">Paulinella micropora</name>
    <dbReference type="NCBI Taxonomy" id="1928728"/>
    <lineage>
        <taxon>Eukaryota</taxon>
        <taxon>Sar</taxon>
        <taxon>Rhizaria</taxon>
        <taxon>Cercozoa</taxon>
        <taxon>Imbricatea</taxon>
        <taxon>Silicofilosea</taxon>
        <taxon>Euglyphida</taxon>
        <taxon>Paulinellidae</taxon>
        <taxon>Paulinella</taxon>
    </lineage>
</organism>
<dbReference type="GO" id="GO:0016491">
    <property type="term" value="F:oxidoreductase activity"/>
    <property type="evidence" value="ECO:0007669"/>
    <property type="project" value="UniProtKB-KW"/>
</dbReference>
<dbReference type="PANTHER" id="PTHR32145:SF32">
    <property type="entry name" value="DIFLAVIN FLAVOPROTEIN A 4-RELATED"/>
    <property type="match status" value="1"/>
</dbReference>
<dbReference type="InterPro" id="IPR001226">
    <property type="entry name" value="Flavodoxin_CS"/>
</dbReference>
<evidence type="ECO:0000256" key="3">
    <source>
        <dbReference type="ARBA" id="ARBA00023002"/>
    </source>
</evidence>
<dbReference type="Gene3D" id="2.30.110.10">
    <property type="entry name" value="Electron Transport, Fmn-binding Protein, Chain A"/>
    <property type="match status" value="1"/>
</dbReference>
<dbReference type="InterPro" id="IPR008254">
    <property type="entry name" value="Flavodoxin/NO_synth"/>
</dbReference>
<keyword evidence="1" id="KW-0813">Transport</keyword>
<dbReference type="SUPFAM" id="SSF52218">
    <property type="entry name" value="Flavoproteins"/>
    <property type="match status" value="1"/>
</dbReference>
<evidence type="ECO:0000313" key="5">
    <source>
        <dbReference type="EMBL" id="AXY63309.1"/>
    </source>
</evidence>
<dbReference type="InterPro" id="IPR029039">
    <property type="entry name" value="Flavoprotein-like_sf"/>
</dbReference>
<keyword evidence="5" id="KW-0934">Plastid</keyword>
<dbReference type="SUPFAM" id="SSF56281">
    <property type="entry name" value="Metallo-hydrolase/oxidoreductase"/>
    <property type="match status" value="1"/>
</dbReference>
<geneLocation type="plastid" evidence="5"/>
<name>A0A385I069_9EUKA</name>
<dbReference type="Pfam" id="PF01613">
    <property type="entry name" value="Flavin_Reduct"/>
    <property type="match status" value="1"/>
</dbReference>
<dbReference type="InterPro" id="IPR012349">
    <property type="entry name" value="Split_barrel_FMN-bd"/>
</dbReference>
<dbReference type="Gene3D" id="3.40.50.360">
    <property type="match status" value="1"/>
</dbReference>
<dbReference type="AlphaFoldDB" id="A0A385I069"/>
<evidence type="ECO:0000259" key="4">
    <source>
        <dbReference type="PROSITE" id="PS50902"/>
    </source>
</evidence>
<feature type="domain" description="Flavodoxin-like" evidence="4">
    <location>
        <begin position="284"/>
        <end position="422"/>
    </location>
</feature>
<dbReference type="SUPFAM" id="SSF50475">
    <property type="entry name" value="FMN-binding split barrel"/>
    <property type="match status" value="1"/>
</dbReference>
<dbReference type="EMBL" id="MG976688">
    <property type="protein sequence ID" value="AXY63309.1"/>
    <property type="molecule type" value="Genomic_DNA"/>
</dbReference>